<evidence type="ECO:0000313" key="6">
    <source>
        <dbReference type="Proteomes" id="UP001139031"/>
    </source>
</evidence>
<dbReference type="PANTHER" id="PTHR46796">
    <property type="entry name" value="HTH-TYPE TRANSCRIPTIONAL ACTIVATOR RHAS-RELATED"/>
    <property type="match status" value="1"/>
</dbReference>
<evidence type="ECO:0000256" key="1">
    <source>
        <dbReference type="ARBA" id="ARBA00023015"/>
    </source>
</evidence>
<proteinExistence type="predicted"/>
<keyword evidence="2" id="KW-0238">DNA-binding</keyword>
<dbReference type="Gene3D" id="1.10.10.60">
    <property type="entry name" value="Homeodomain-like"/>
    <property type="match status" value="2"/>
</dbReference>
<dbReference type="SMART" id="SM00342">
    <property type="entry name" value="HTH_ARAC"/>
    <property type="match status" value="1"/>
</dbReference>
<accession>A0ABS7TKH5</accession>
<dbReference type="InterPro" id="IPR020449">
    <property type="entry name" value="Tscrpt_reg_AraC-type_HTH"/>
</dbReference>
<dbReference type="EMBL" id="JAIRAU010000001">
    <property type="protein sequence ID" value="MBZ5708724.1"/>
    <property type="molecule type" value="Genomic_DNA"/>
</dbReference>
<evidence type="ECO:0000256" key="2">
    <source>
        <dbReference type="ARBA" id="ARBA00023125"/>
    </source>
</evidence>
<sequence>MAPGPTPARAEHAPAGRREIGPQVALLAALPDITVTRHLCHAGPRDRPFPEQHRQASLAVVLGGSFCYRCRDRTHALVAGSVLLGEAEEAFVCSHEHGVGDVCLSLALAEPLLAAAASSEAAPGRLFAAPALAPRPRISALARALAGAAESHAADATRAPEVEALALALVAAVFGELALQTGSPRRADRTPSASDRGRAIAAAQFLTARSAEPLLLKDVAAHVGLSPFHFLRLFRAVFGVTPHQYLVHARVEQAAARLLETEVPVTELAFAVGFGDLSNFVRTFHRLVGLSPGRYRQHHRIRKIRQVRR</sequence>
<protein>
    <submittedName>
        <fullName evidence="5">AraC family transcriptional regulator</fullName>
    </submittedName>
</protein>
<keyword evidence="3" id="KW-0804">Transcription</keyword>
<organism evidence="5 6">
    <name type="scientific">Nannocystis pusilla</name>
    <dbReference type="NCBI Taxonomy" id="889268"/>
    <lineage>
        <taxon>Bacteria</taxon>
        <taxon>Pseudomonadati</taxon>
        <taxon>Myxococcota</taxon>
        <taxon>Polyangia</taxon>
        <taxon>Nannocystales</taxon>
        <taxon>Nannocystaceae</taxon>
        <taxon>Nannocystis</taxon>
    </lineage>
</organism>
<evidence type="ECO:0000313" key="5">
    <source>
        <dbReference type="EMBL" id="MBZ5708724.1"/>
    </source>
</evidence>
<evidence type="ECO:0000259" key="4">
    <source>
        <dbReference type="PROSITE" id="PS01124"/>
    </source>
</evidence>
<gene>
    <name evidence="5" type="ORF">K7C98_05610</name>
</gene>
<dbReference type="InterPro" id="IPR050204">
    <property type="entry name" value="AraC_XylS_family_regulators"/>
</dbReference>
<reference evidence="5" key="1">
    <citation type="submission" date="2021-08" db="EMBL/GenBank/DDBJ databases">
        <authorList>
            <person name="Stevens D.C."/>
        </authorList>
    </citation>
    <scope>NUCLEOTIDE SEQUENCE</scope>
    <source>
        <strain evidence="5">DSM 53165</strain>
    </source>
</reference>
<feature type="domain" description="HTH araC/xylS-type" evidence="4">
    <location>
        <begin position="200"/>
        <end position="298"/>
    </location>
</feature>
<dbReference type="SUPFAM" id="SSF46689">
    <property type="entry name" value="Homeodomain-like"/>
    <property type="match status" value="2"/>
</dbReference>
<evidence type="ECO:0000256" key="3">
    <source>
        <dbReference type="ARBA" id="ARBA00023163"/>
    </source>
</evidence>
<dbReference type="Proteomes" id="UP001139031">
    <property type="component" value="Unassembled WGS sequence"/>
</dbReference>
<name>A0ABS7TKH5_9BACT</name>
<comment type="caution">
    <text evidence="5">The sequence shown here is derived from an EMBL/GenBank/DDBJ whole genome shotgun (WGS) entry which is preliminary data.</text>
</comment>
<dbReference type="PRINTS" id="PR00032">
    <property type="entry name" value="HTHARAC"/>
</dbReference>
<dbReference type="RefSeq" id="WP_224190492.1">
    <property type="nucleotide sequence ID" value="NZ_JAIRAU010000001.1"/>
</dbReference>
<dbReference type="Pfam" id="PF02311">
    <property type="entry name" value="AraC_binding"/>
    <property type="match status" value="1"/>
</dbReference>
<dbReference type="PROSITE" id="PS01124">
    <property type="entry name" value="HTH_ARAC_FAMILY_2"/>
    <property type="match status" value="1"/>
</dbReference>
<dbReference type="InterPro" id="IPR018060">
    <property type="entry name" value="HTH_AraC"/>
</dbReference>
<dbReference type="InterPro" id="IPR009057">
    <property type="entry name" value="Homeodomain-like_sf"/>
</dbReference>
<dbReference type="InterPro" id="IPR003313">
    <property type="entry name" value="AraC-bd"/>
</dbReference>
<keyword evidence="1" id="KW-0805">Transcription regulation</keyword>
<dbReference type="Pfam" id="PF12833">
    <property type="entry name" value="HTH_18"/>
    <property type="match status" value="1"/>
</dbReference>
<dbReference type="PANTHER" id="PTHR46796:SF14">
    <property type="entry name" value="TRANSCRIPTIONAL REGULATORY PROTEIN"/>
    <property type="match status" value="1"/>
</dbReference>
<keyword evidence="6" id="KW-1185">Reference proteome</keyword>